<organism evidence="1">
    <name type="scientific">bioreactor metagenome</name>
    <dbReference type="NCBI Taxonomy" id="1076179"/>
    <lineage>
        <taxon>unclassified sequences</taxon>
        <taxon>metagenomes</taxon>
        <taxon>ecological metagenomes</taxon>
    </lineage>
</organism>
<name>A0A645E9R7_9ZZZZ</name>
<evidence type="ECO:0008006" key="2">
    <source>
        <dbReference type="Google" id="ProtNLM"/>
    </source>
</evidence>
<dbReference type="EMBL" id="VSSQ01043660">
    <property type="protein sequence ID" value="MPM97372.1"/>
    <property type="molecule type" value="Genomic_DNA"/>
</dbReference>
<protein>
    <recommendedName>
        <fullName evidence="2">DNA polymerase III gamma subunit domain-containing protein</fullName>
    </recommendedName>
</protein>
<accession>A0A645E9R7</accession>
<dbReference type="AlphaFoldDB" id="A0A645E9R7"/>
<evidence type="ECO:0000313" key="1">
    <source>
        <dbReference type="EMBL" id="MPM97372.1"/>
    </source>
</evidence>
<comment type="caution">
    <text evidence="1">The sequence shown here is derived from an EMBL/GenBank/DDBJ whole genome shotgun (WGS) entry which is preliminary data.</text>
</comment>
<reference evidence="1" key="1">
    <citation type="submission" date="2019-08" db="EMBL/GenBank/DDBJ databases">
        <authorList>
            <person name="Kucharzyk K."/>
            <person name="Murdoch R.W."/>
            <person name="Higgins S."/>
            <person name="Loffler F."/>
        </authorList>
    </citation>
    <scope>NUCLEOTIDE SEQUENCE</scope>
</reference>
<sequence>MNEVEKILENKNSKILLRMVDILMEATVSYKSATNVSSYFEVAVLKMMAIVDEKEQVQIIHKEEVKEVVAPIITASPVIPEVVIEEESIEITEPVKEEVIEKPKKEKNEPDQILSTEFILSLLVSANKETKENDKNSWNQLENKSRDLSCAKCATILKSTMIVASGEDFVVITSDTTAEANQINDLQLNQELHFFIKEQLELDKMIYAVGKENFIEITQEFKERMSRNDLPPSAQITKYKKVVTKEKKKTTEEKLIDLFGQENIDIIEEE</sequence>
<gene>
    <name evidence="1" type="ORF">SDC9_144545</name>
</gene>
<proteinExistence type="predicted"/>